<evidence type="ECO:0000313" key="1">
    <source>
        <dbReference type="EMBL" id="AQK74630.1"/>
    </source>
</evidence>
<name>A0A1D6HJI4_MAIZE</name>
<dbReference type="EMBL" id="CM000781">
    <property type="protein sequence ID" value="AQK74630.1"/>
    <property type="molecule type" value="Genomic_DNA"/>
</dbReference>
<gene>
    <name evidence="1" type="ORF">ZEAMMB73_Zm00001d017953</name>
</gene>
<protein>
    <submittedName>
        <fullName evidence="1">Putative peroxygenase 4</fullName>
    </submittedName>
</protein>
<accession>A0A1D6HJI4</accession>
<organism evidence="1">
    <name type="scientific">Zea mays</name>
    <name type="common">Maize</name>
    <dbReference type="NCBI Taxonomy" id="4577"/>
    <lineage>
        <taxon>Eukaryota</taxon>
        <taxon>Viridiplantae</taxon>
        <taxon>Streptophyta</taxon>
        <taxon>Embryophyta</taxon>
        <taxon>Tracheophyta</taxon>
        <taxon>Spermatophyta</taxon>
        <taxon>Magnoliopsida</taxon>
        <taxon>Liliopsida</taxon>
        <taxon>Poales</taxon>
        <taxon>Poaceae</taxon>
        <taxon>PACMAD clade</taxon>
        <taxon>Panicoideae</taxon>
        <taxon>Andropogonodae</taxon>
        <taxon>Andropogoneae</taxon>
        <taxon>Tripsacinae</taxon>
        <taxon>Zea</taxon>
    </lineage>
</organism>
<sequence length="53" mass="5614">MATASSPSRRRTARFGHSGLDSACPASALPSSMAPLVASADLKMQRHRSWIST</sequence>
<reference evidence="1" key="1">
    <citation type="submission" date="2015-12" db="EMBL/GenBank/DDBJ databases">
        <title>Update maize B73 reference genome by single molecule sequencing technologies.</title>
        <authorList>
            <consortium name="Maize Genome Sequencing Project"/>
            <person name="Ware D."/>
        </authorList>
    </citation>
    <scope>NUCLEOTIDE SEQUENCE</scope>
    <source>
        <tissue evidence="1">Seedling</tissue>
    </source>
</reference>
<proteinExistence type="predicted"/>
<dbReference type="AlphaFoldDB" id="A0A1D6HJI4"/>